<evidence type="ECO:0000313" key="3">
    <source>
        <dbReference type="Proteomes" id="UP000241360"/>
    </source>
</evidence>
<gene>
    <name evidence="2" type="ORF">SEA_BING_4</name>
</gene>
<keyword evidence="3" id="KW-1185">Reference proteome</keyword>
<dbReference type="InterPro" id="IPR013168">
    <property type="entry name" value="Cpl_7_lyso_C"/>
</dbReference>
<dbReference type="InterPro" id="IPR058593">
    <property type="entry name" value="ARB_07466-like_C"/>
</dbReference>
<dbReference type="Pfam" id="PF26571">
    <property type="entry name" value="VldE"/>
    <property type="match status" value="1"/>
</dbReference>
<proteinExistence type="predicted"/>
<organism evidence="2 3">
    <name type="scientific">Streptomyces phage Bing</name>
    <dbReference type="NCBI Taxonomy" id="2079427"/>
    <lineage>
        <taxon>Viruses</taxon>
        <taxon>Duplodnaviria</taxon>
        <taxon>Heunggongvirae</taxon>
        <taxon>Uroviricota</taxon>
        <taxon>Caudoviricetes</taxon>
        <taxon>Bingvirus</taxon>
        <taxon>Bingvirus bing</taxon>
    </lineage>
</organism>
<sequence length="290" mass="32084">MTTFAHASSKLGKVTGATKSRAKEIFDAAQKAGHDVWFMWGYDGNASNTEHHSGRALDFMVRNKAAGDWIRNYIWANRSRLRLQHVIWYQKITSTTTYPGVVRQMADRGSVTENHKDHVHALFFTGSYTAPSKDSGSSSGSKKSVTDVAKEIVAGKGGWGNNPIRAQRLSEAGYEPSAVQLEVEKLMGKEAPPRKSVSQIASEVIAGKWDDGADRKRKLEAAGYNYTAVQKEVNRLLTPKGETKPKLTIAQLATQVIDGKWGKGTDRKSRLTRAGYNYSAIQAEVNRRLR</sequence>
<dbReference type="EMBL" id="MG757154">
    <property type="protein sequence ID" value="AVD99426.1"/>
    <property type="molecule type" value="Genomic_DNA"/>
</dbReference>
<accession>A0A2L1IW79</accession>
<evidence type="ECO:0000313" key="2">
    <source>
        <dbReference type="EMBL" id="AVD99426.1"/>
    </source>
</evidence>
<feature type="domain" description="Cpl-7 lysozyme C-terminal" evidence="1">
    <location>
        <begin position="145"/>
        <end position="188"/>
    </location>
</feature>
<evidence type="ECO:0000259" key="1">
    <source>
        <dbReference type="SMART" id="SM01095"/>
    </source>
</evidence>
<name>A0A2L1IW79_9CAUD</name>
<feature type="domain" description="Cpl-7 lysozyme C-terminal" evidence="1">
    <location>
        <begin position="249"/>
        <end position="290"/>
    </location>
</feature>
<dbReference type="OrthoDB" id="8212at10239"/>
<reference evidence="3" key="1">
    <citation type="submission" date="2018-01" db="EMBL/GenBank/DDBJ databases">
        <authorList>
            <person name="Wardenburg K.E."/>
            <person name="Rana S."/>
            <person name="Felix E."/>
            <person name="Puentes R.J."/>
            <person name="Shaffer C.D."/>
            <person name="Weston-Hafer K.A."/>
            <person name="Russell D.A."/>
            <person name="Pope W.H."/>
            <person name="Jacobs-Sera D."/>
            <person name="Hendrix R.W."/>
            <person name="Hatfull G.F."/>
        </authorList>
    </citation>
    <scope>NUCLEOTIDE SEQUENCE [LARGE SCALE GENOMIC DNA]</scope>
</reference>
<protein>
    <submittedName>
        <fullName evidence="2">Endolysin</fullName>
    </submittedName>
</protein>
<dbReference type="SMART" id="SM01095">
    <property type="entry name" value="Cpl-7"/>
    <property type="match status" value="3"/>
</dbReference>
<feature type="domain" description="Cpl-7 lysozyme C-terminal" evidence="1">
    <location>
        <begin position="197"/>
        <end position="238"/>
    </location>
</feature>
<dbReference type="Pfam" id="PF08230">
    <property type="entry name" value="CW_7"/>
    <property type="match status" value="2"/>
</dbReference>
<dbReference type="Proteomes" id="UP000241360">
    <property type="component" value="Segment"/>
</dbReference>